<gene>
    <name evidence="1" type="ORF">QFC20_005106</name>
</gene>
<accession>A0ACC2VRX7</accession>
<protein>
    <submittedName>
        <fullName evidence="1">Uncharacterized protein</fullName>
    </submittedName>
</protein>
<dbReference type="EMBL" id="JASBWS010000066">
    <property type="protein sequence ID" value="KAJ9102097.1"/>
    <property type="molecule type" value="Genomic_DNA"/>
</dbReference>
<reference evidence="1" key="1">
    <citation type="submission" date="2023-04" db="EMBL/GenBank/DDBJ databases">
        <title>Draft Genome sequencing of Naganishia species isolated from polar environments using Oxford Nanopore Technology.</title>
        <authorList>
            <person name="Leo P."/>
            <person name="Venkateswaran K."/>
        </authorList>
    </citation>
    <scope>NUCLEOTIDE SEQUENCE</scope>
    <source>
        <strain evidence="1">MNA-CCFEE 5262</strain>
    </source>
</reference>
<name>A0ACC2VRX7_9TREE</name>
<evidence type="ECO:0000313" key="1">
    <source>
        <dbReference type="EMBL" id="KAJ9102097.1"/>
    </source>
</evidence>
<comment type="caution">
    <text evidence="1">The sequence shown here is derived from an EMBL/GenBank/DDBJ whole genome shotgun (WGS) entry which is preliminary data.</text>
</comment>
<evidence type="ECO:0000313" key="2">
    <source>
        <dbReference type="Proteomes" id="UP001230649"/>
    </source>
</evidence>
<dbReference type="Proteomes" id="UP001230649">
    <property type="component" value="Unassembled WGS sequence"/>
</dbReference>
<organism evidence="1 2">
    <name type="scientific">Naganishia adeliensis</name>
    <dbReference type="NCBI Taxonomy" id="92952"/>
    <lineage>
        <taxon>Eukaryota</taxon>
        <taxon>Fungi</taxon>
        <taxon>Dikarya</taxon>
        <taxon>Basidiomycota</taxon>
        <taxon>Agaricomycotina</taxon>
        <taxon>Tremellomycetes</taxon>
        <taxon>Filobasidiales</taxon>
        <taxon>Filobasidiaceae</taxon>
        <taxon>Naganishia</taxon>
    </lineage>
</organism>
<proteinExistence type="predicted"/>
<keyword evidence="2" id="KW-1185">Reference proteome</keyword>
<sequence>MSSKKYQPGGFRYEVPIDAREYPDRPFSRPHLEKAIATGAKAQEKQIQGAERSYRMAKQQLIDAQQWDAATARNKTGFEEKLSKARHRLWTAEGELLSVWDSFVVLYYTESEVLRTSICPSDKPPLNGTRRPTSQVCPSAMMERQVSKESGPRMEVGDRIQ</sequence>